<evidence type="ECO:0000313" key="1">
    <source>
        <dbReference type="EMBL" id="GFZ15337.1"/>
    </source>
</evidence>
<accession>A0A7J0GWW4</accession>
<reference evidence="1 2" key="1">
    <citation type="submission" date="2019-07" db="EMBL/GenBank/DDBJ databases">
        <title>De Novo Assembly of kiwifruit Actinidia rufa.</title>
        <authorList>
            <person name="Sugita-Konishi S."/>
            <person name="Sato K."/>
            <person name="Mori E."/>
            <person name="Abe Y."/>
            <person name="Kisaki G."/>
            <person name="Hamano K."/>
            <person name="Suezawa K."/>
            <person name="Otani M."/>
            <person name="Fukuda T."/>
            <person name="Manabe T."/>
            <person name="Gomi K."/>
            <person name="Tabuchi M."/>
            <person name="Akimitsu K."/>
            <person name="Kataoka I."/>
        </authorList>
    </citation>
    <scope>NUCLEOTIDE SEQUENCE [LARGE SCALE GENOMIC DNA]</scope>
    <source>
        <strain evidence="2">cv. Fuchu</strain>
    </source>
</reference>
<dbReference type="EMBL" id="BJWL01000024">
    <property type="protein sequence ID" value="GFZ15337.1"/>
    <property type="molecule type" value="Genomic_DNA"/>
</dbReference>
<sequence>MINCRCLRLVTWAIRRNSIVQVTFYPLSSLGNTTGRFLSPKLSSLYIITSSIGGGISNETKVLARTVSGSDCSKLRRKGSLRSFSNDDSTGVSALVRPVVNSICTELRRKKLPSLSFDNSSVEVPALVRPNYRVV</sequence>
<comment type="caution">
    <text evidence="1">The sequence shown here is derived from an EMBL/GenBank/DDBJ whole genome shotgun (WGS) entry which is preliminary data.</text>
</comment>
<name>A0A7J0GWW4_9ERIC</name>
<keyword evidence="2" id="KW-1185">Reference proteome</keyword>
<evidence type="ECO:0000313" key="2">
    <source>
        <dbReference type="Proteomes" id="UP000585474"/>
    </source>
</evidence>
<dbReference type="Proteomes" id="UP000585474">
    <property type="component" value="Unassembled WGS sequence"/>
</dbReference>
<proteinExistence type="predicted"/>
<dbReference type="AlphaFoldDB" id="A0A7J0GWW4"/>
<gene>
    <name evidence="1" type="ORF">Acr_24g0015270</name>
</gene>
<protein>
    <submittedName>
        <fullName evidence="1">Uncharacterized protein</fullName>
    </submittedName>
</protein>
<organism evidence="1 2">
    <name type="scientific">Actinidia rufa</name>
    <dbReference type="NCBI Taxonomy" id="165716"/>
    <lineage>
        <taxon>Eukaryota</taxon>
        <taxon>Viridiplantae</taxon>
        <taxon>Streptophyta</taxon>
        <taxon>Embryophyta</taxon>
        <taxon>Tracheophyta</taxon>
        <taxon>Spermatophyta</taxon>
        <taxon>Magnoliopsida</taxon>
        <taxon>eudicotyledons</taxon>
        <taxon>Gunneridae</taxon>
        <taxon>Pentapetalae</taxon>
        <taxon>asterids</taxon>
        <taxon>Ericales</taxon>
        <taxon>Actinidiaceae</taxon>
        <taxon>Actinidia</taxon>
    </lineage>
</organism>